<protein>
    <submittedName>
        <fullName evidence="2">Prepilin-type cleavage/methylation</fullName>
    </submittedName>
</protein>
<dbReference type="Pfam" id="PF07963">
    <property type="entry name" value="N_methyl"/>
    <property type="match status" value="1"/>
</dbReference>
<keyword evidence="3" id="KW-1185">Reference proteome</keyword>
<evidence type="ECO:0000313" key="2">
    <source>
        <dbReference type="EMBL" id="AEP31199.1"/>
    </source>
</evidence>
<sequence length="142" mass="16350">MKASEGAYRQSGFTLLESLVALVILSFAIALVSEWIGTAQRTVDKIGQHLAADEIFEQSLDILSLQTFEQTRQGELNINQHRVEWRAELIKQSQDQVFKRQPNWNVALFNVSLDIYQGSSLITRINTEQVKQWQVNFPDEER</sequence>
<dbReference type="Proteomes" id="UP000009282">
    <property type="component" value="Chromosome"/>
</dbReference>
<dbReference type="HOGENOM" id="CLU_1853454_0_0_6"/>
<dbReference type="InterPro" id="IPR012902">
    <property type="entry name" value="N_methyl_site"/>
</dbReference>
<dbReference type="EMBL" id="CP003060">
    <property type="protein sequence ID" value="AEP31199.1"/>
    <property type="molecule type" value="Genomic_DNA"/>
</dbReference>
<dbReference type="STRING" id="1085623.GNIT_3104"/>
<feature type="transmembrane region" description="Helical" evidence="1">
    <location>
        <begin position="12"/>
        <end position="32"/>
    </location>
</feature>
<dbReference type="PROSITE" id="PS00409">
    <property type="entry name" value="PROKAR_NTER_METHYL"/>
    <property type="match status" value="1"/>
</dbReference>
<keyword evidence="1" id="KW-0812">Transmembrane</keyword>
<evidence type="ECO:0000256" key="1">
    <source>
        <dbReference type="SAM" id="Phobius"/>
    </source>
</evidence>
<dbReference type="NCBIfam" id="TIGR02532">
    <property type="entry name" value="IV_pilin_GFxxxE"/>
    <property type="match status" value="1"/>
</dbReference>
<dbReference type="KEGG" id="gni:GNIT_3104"/>
<dbReference type="OrthoDB" id="6387944at2"/>
<dbReference type="AlphaFoldDB" id="G4QIP4"/>
<dbReference type="eggNOG" id="ENOG503383U">
    <property type="taxonomic scope" value="Bacteria"/>
</dbReference>
<evidence type="ECO:0000313" key="3">
    <source>
        <dbReference type="Proteomes" id="UP000009282"/>
    </source>
</evidence>
<gene>
    <name evidence="2" type="primary">gspJ</name>
    <name evidence="2" type="ordered locus">GNIT_3104</name>
</gene>
<dbReference type="RefSeq" id="WP_014110070.1">
    <property type="nucleotide sequence ID" value="NC_016041.1"/>
</dbReference>
<accession>G4QIP4</accession>
<keyword evidence="1" id="KW-0472">Membrane</keyword>
<proteinExistence type="predicted"/>
<organism evidence="2 3">
    <name type="scientific">Glaciecola nitratireducens (strain JCM 12485 / KCTC 12276 / FR1064)</name>
    <dbReference type="NCBI Taxonomy" id="1085623"/>
    <lineage>
        <taxon>Bacteria</taxon>
        <taxon>Pseudomonadati</taxon>
        <taxon>Pseudomonadota</taxon>
        <taxon>Gammaproteobacteria</taxon>
        <taxon>Alteromonadales</taxon>
        <taxon>Alteromonadaceae</taxon>
        <taxon>Brumicola</taxon>
    </lineage>
</organism>
<keyword evidence="1" id="KW-1133">Transmembrane helix</keyword>
<name>G4QIP4_GLANF</name>
<reference evidence="2 3" key="1">
    <citation type="journal article" date="2011" name="J. Bacteriol.">
        <title>Complete genome sequence of seawater bacterium Glaciecola nitratireducens FR1064T.</title>
        <authorList>
            <person name="Bian F."/>
            <person name="Qin Q.L."/>
            <person name="Xie B.B."/>
            <person name="Shu Y.L."/>
            <person name="Zhang X.Y."/>
            <person name="Yu Y."/>
            <person name="Chen B."/>
            <person name="Chen X.L."/>
            <person name="Zhou B.C."/>
            <person name="Zhang Y.Z."/>
        </authorList>
    </citation>
    <scope>NUCLEOTIDE SEQUENCE [LARGE SCALE GENOMIC DNA]</scope>
    <source>
        <strain evidence="3">JCM 12485 / KCTC 12276 / FR1064</strain>
    </source>
</reference>